<sequence length="161" mass="17098">MAVRRDGRGRTRWGLVAALLAVPALLVLVPFAWFVWAFATSDFPLGGGKEDVSCEEALHFGGAQLPAGAYDTDCETQSWMDTYYGGTFRMPRAGVRDWLATLSPQGPQPGATGCDHGADLCLNLDAADSVLPPGAAAAAVTVNVTYENATTARVRWSAFTM</sequence>
<evidence type="ECO:0000256" key="1">
    <source>
        <dbReference type="SAM" id="Phobius"/>
    </source>
</evidence>
<dbReference type="RefSeq" id="WP_110629399.1">
    <property type="nucleotide sequence ID" value="NZ_CP029788.1"/>
</dbReference>
<dbReference type="KEGG" id="sact:DMT42_20830"/>
<evidence type="ECO:0000313" key="3">
    <source>
        <dbReference type="Proteomes" id="UP000247634"/>
    </source>
</evidence>
<reference evidence="2 3" key="1">
    <citation type="submission" date="2018-06" db="EMBL/GenBank/DDBJ databases">
        <title>The complete genome sequence of a nosiheptide producer Streptomyces actuosus ATCC 25421: deducing the ability of producing a new class III lantibiotics.</title>
        <authorList>
            <person name="Liu W."/>
            <person name="Sun F."/>
            <person name="Hu Y."/>
        </authorList>
    </citation>
    <scope>NUCLEOTIDE SEQUENCE [LARGE SCALE GENOMIC DNA]</scope>
    <source>
        <strain evidence="2 3">ATCC 25421</strain>
    </source>
</reference>
<dbReference type="AlphaFoldDB" id="A0A2U9P696"/>
<dbReference type="EMBL" id="CP029788">
    <property type="protein sequence ID" value="AWT44498.1"/>
    <property type="molecule type" value="Genomic_DNA"/>
</dbReference>
<evidence type="ECO:0000313" key="2">
    <source>
        <dbReference type="EMBL" id="AWT44498.1"/>
    </source>
</evidence>
<gene>
    <name evidence="2" type="ORF">DMT42_20830</name>
</gene>
<keyword evidence="1" id="KW-1133">Transmembrane helix</keyword>
<protein>
    <submittedName>
        <fullName evidence="2">Uncharacterized protein</fullName>
    </submittedName>
</protein>
<keyword evidence="1" id="KW-0812">Transmembrane</keyword>
<name>A0A2U9P696_STRAS</name>
<proteinExistence type="predicted"/>
<keyword evidence="3" id="KW-1185">Reference proteome</keyword>
<dbReference type="OrthoDB" id="4221180at2"/>
<accession>A0A2U9P696</accession>
<feature type="transmembrane region" description="Helical" evidence="1">
    <location>
        <begin position="12"/>
        <end position="36"/>
    </location>
</feature>
<organism evidence="2 3">
    <name type="scientific">Streptomyces actuosus</name>
    <dbReference type="NCBI Taxonomy" id="1885"/>
    <lineage>
        <taxon>Bacteria</taxon>
        <taxon>Bacillati</taxon>
        <taxon>Actinomycetota</taxon>
        <taxon>Actinomycetes</taxon>
        <taxon>Kitasatosporales</taxon>
        <taxon>Streptomycetaceae</taxon>
        <taxon>Streptomyces</taxon>
    </lineage>
</organism>
<keyword evidence="1" id="KW-0472">Membrane</keyword>
<dbReference type="Proteomes" id="UP000247634">
    <property type="component" value="Chromosome"/>
</dbReference>